<dbReference type="AlphaFoldDB" id="A0A2H0LQB1"/>
<protein>
    <submittedName>
        <fullName evidence="1">Uncharacterized protein</fullName>
    </submittedName>
</protein>
<reference evidence="1 2" key="1">
    <citation type="submission" date="2017-09" db="EMBL/GenBank/DDBJ databases">
        <title>Depth-based differentiation of microbial function through sediment-hosted aquifers and enrichment of novel symbionts in the deep terrestrial subsurface.</title>
        <authorList>
            <person name="Probst A.J."/>
            <person name="Ladd B."/>
            <person name="Jarett J.K."/>
            <person name="Geller-Mcgrath D.E."/>
            <person name="Sieber C.M."/>
            <person name="Emerson J.B."/>
            <person name="Anantharaman K."/>
            <person name="Thomas B.C."/>
            <person name="Malmstrom R."/>
            <person name="Stieglmeier M."/>
            <person name="Klingl A."/>
            <person name="Woyke T."/>
            <person name="Ryan C.M."/>
            <person name="Banfield J.F."/>
        </authorList>
    </citation>
    <scope>NUCLEOTIDE SEQUENCE [LARGE SCALE GENOMIC DNA]</scope>
    <source>
        <strain evidence="1">CG11_big_fil_rev_8_21_14_0_20_45_26</strain>
    </source>
</reference>
<name>A0A2H0LQB1_9BACT</name>
<sequence>MEAPKKTRTGFMGHPPMKPLLILQLIEFCTLRPALVTSYQRFDGNVRLDQEDLLAVFFLAIDI</sequence>
<evidence type="ECO:0000313" key="2">
    <source>
        <dbReference type="Proteomes" id="UP000230859"/>
    </source>
</evidence>
<gene>
    <name evidence="1" type="ORF">COV74_04100</name>
</gene>
<dbReference type="Proteomes" id="UP000230859">
    <property type="component" value="Unassembled WGS sequence"/>
</dbReference>
<evidence type="ECO:0000313" key="1">
    <source>
        <dbReference type="EMBL" id="PIQ86567.1"/>
    </source>
</evidence>
<dbReference type="EMBL" id="PCVY01000040">
    <property type="protein sequence ID" value="PIQ86567.1"/>
    <property type="molecule type" value="Genomic_DNA"/>
</dbReference>
<accession>A0A2H0LQB1</accession>
<organism evidence="1 2">
    <name type="scientific">Candidatus Abzuiibacterium crystallinum</name>
    <dbReference type="NCBI Taxonomy" id="1974748"/>
    <lineage>
        <taxon>Bacteria</taxon>
        <taxon>Pseudomonadati</taxon>
        <taxon>Candidatus Omnitrophota</taxon>
        <taxon>Candidatus Abzuiibacterium</taxon>
    </lineage>
</organism>
<proteinExistence type="predicted"/>
<comment type="caution">
    <text evidence="1">The sequence shown here is derived from an EMBL/GenBank/DDBJ whole genome shotgun (WGS) entry which is preliminary data.</text>
</comment>